<evidence type="ECO:0000256" key="2">
    <source>
        <dbReference type="ARBA" id="ARBA00003125"/>
    </source>
</evidence>
<keyword evidence="8" id="KW-0285">Flavoprotein</keyword>
<dbReference type="NCBIfam" id="NF003652">
    <property type="entry name" value="PRK05286.2-5"/>
    <property type="match status" value="1"/>
</dbReference>
<dbReference type="NCBIfam" id="NF003645">
    <property type="entry name" value="PRK05286.1-2"/>
    <property type="match status" value="1"/>
</dbReference>
<dbReference type="CDD" id="cd04738">
    <property type="entry name" value="DHOD_2_like"/>
    <property type="match status" value="1"/>
</dbReference>
<gene>
    <name evidence="16" type="primary">pyrD</name>
    <name evidence="16" type="ORF">LMG27198_12730</name>
</gene>
<accession>A0A9W6GSX7</accession>
<dbReference type="GO" id="GO:0005737">
    <property type="term" value="C:cytoplasm"/>
    <property type="evidence" value="ECO:0007669"/>
    <property type="project" value="InterPro"/>
</dbReference>
<dbReference type="Proteomes" id="UP001144323">
    <property type="component" value="Unassembled WGS sequence"/>
</dbReference>
<dbReference type="GO" id="GO:0106430">
    <property type="term" value="F:dihydroorotate dehydrogenase (quinone) activity"/>
    <property type="evidence" value="ECO:0007669"/>
    <property type="project" value="UniProtKB-EC"/>
</dbReference>
<feature type="domain" description="Dihydroorotate dehydrogenase catalytic" evidence="15">
    <location>
        <begin position="42"/>
        <end position="334"/>
    </location>
</feature>
<dbReference type="InterPro" id="IPR050074">
    <property type="entry name" value="DHO_dehydrogenase"/>
</dbReference>
<dbReference type="Gene3D" id="3.20.20.70">
    <property type="entry name" value="Aldolase class I"/>
    <property type="match status" value="1"/>
</dbReference>
<proteinExistence type="inferred from homology"/>
<evidence type="ECO:0000256" key="12">
    <source>
        <dbReference type="ARBA" id="ARBA00023136"/>
    </source>
</evidence>
<keyword evidence="9" id="KW-0288">FMN</keyword>
<dbReference type="SUPFAM" id="SSF51395">
    <property type="entry name" value="FMN-linked oxidoreductases"/>
    <property type="match status" value="1"/>
</dbReference>
<evidence type="ECO:0000256" key="8">
    <source>
        <dbReference type="ARBA" id="ARBA00022630"/>
    </source>
</evidence>
<dbReference type="PROSITE" id="PS00912">
    <property type="entry name" value="DHODEHASE_2"/>
    <property type="match status" value="1"/>
</dbReference>
<sequence length="356" mass="37778">MDAFGLALPFLRLLDAEAAHRATIAGLKLLPARTPEQDDPRLAVSAFGFDFPNPIGLAAGFDKDAEVPDAMLGFGFGFVEVGTLTPRAQPGNPRPRAFRLLEDRGVINRYGFNNEGHAPALARLEARRAPRHDGGIVGVNIGANKDADDRVADYVAGVKAFAHVARYFTINVSSPNTPGLRDLQEPEALSELLARVIEARDAARVRRPVLLKIAPDLTLDQLDGIVRVARARGVDGMIVSNTTISRPETLRSPLAAQGGGLSGAPLFTLSTSMLAQTYLRVDGRFPLVGAGGVDSADTALRKIEAGATLVQLYSALVYEGPGLVGRIKQGLLAALEREKTPLSALVGRKAAEIARG</sequence>
<comment type="caution">
    <text evidence="16">The sequence shown here is derived from an EMBL/GenBank/DDBJ whole genome shotgun (WGS) entry which is preliminary data.</text>
</comment>
<comment type="catalytic activity">
    <reaction evidence="13">
        <text>(S)-dihydroorotate + a quinone = orotate + a quinol</text>
        <dbReference type="Rhea" id="RHEA:30187"/>
        <dbReference type="ChEBI" id="CHEBI:24646"/>
        <dbReference type="ChEBI" id="CHEBI:30839"/>
        <dbReference type="ChEBI" id="CHEBI:30864"/>
        <dbReference type="ChEBI" id="CHEBI:132124"/>
        <dbReference type="EC" id="1.3.5.2"/>
    </reaction>
</comment>
<dbReference type="InterPro" id="IPR013785">
    <property type="entry name" value="Aldolase_TIM"/>
</dbReference>
<evidence type="ECO:0000256" key="3">
    <source>
        <dbReference type="ARBA" id="ARBA00004370"/>
    </source>
</evidence>
<evidence type="ECO:0000256" key="9">
    <source>
        <dbReference type="ARBA" id="ARBA00022643"/>
    </source>
</evidence>
<dbReference type="EMBL" id="BSEC01000001">
    <property type="protein sequence ID" value="GLI92281.1"/>
    <property type="molecule type" value="Genomic_DNA"/>
</dbReference>
<dbReference type="NCBIfam" id="TIGR01036">
    <property type="entry name" value="pyrD_sub2"/>
    <property type="match status" value="1"/>
</dbReference>
<protein>
    <recommendedName>
        <fullName evidence="7 14">Dihydroorotate dehydrogenase (quinone)</fullName>
        <ecNumber evidence="6 14">1.3.5.2</ecNumber>
    </recommendedName>
</protein>
<dbReference type="PANTHER" id="PTHR48109">
    <property type="entry name" value="DIHYDROOROTATE DEHYDROGENASE (QUINONE), MITOCHONDRIAL-RELATED"/>
    <property type="match status" value="1"/>
</dbReference>
<evidence type="ECO:0000259" key="15">
    <source>
        <dbReference type="Pfam" id="PF01180"/>
    </source>
</evidence>
<evidence type="ECO:0000256" key="13">
    <source>
        <dbReference type="ARBA" id="ARBA00048639"/>
    </source>
</evidence>
<comment type="subcellular location">
    <subcellularLocation>
        <location evidence="3">Membrane</location>
    </subcellularLocation>
</comment>
<dbReference type="PANTHER" id="PTHR48109:SF4">
    <property type="entry name" value="DIHYDROOROTATE DEHYDROGENASE (QUINONE), MITOCHONDRIAL"/>
    <property type="match status" value="1"/>
</dbReference>
<dbReference type="Pfam" id="PF01180">
    <property type="entry name" value="DHO_dh"/>
    <property type="match status" value="1"/>
</dbReference>
<evidence type="ECO:0000313" key="17">
    <source>
        <dbReference type="Proteomes" id="UP001144323"/>
    </source>
</evidence>
<dbReference type="GO" id="GO:0006207">
    <property type="term" value="P:'de novo' pyrimidine nucleobase biosynthetic process"/>
    <property type="evidence" value="ECO:0007669"/>
    <property type="project" value="UniProtKB-UniRule"/>
</dbReference>
<comment type="pathway">
    <text evidence="4">Pyrimidine metabolism; UMP biosynthesis via de novo pathway; orotate from (S)-dihydroorotate (quinone route): step 1/1.</text>
</comment>
<reference evidence="16" key="1">
    <citation type="journal article" date="2023" name="Int. J. Syst. Evol. Microbiol.">
        <title>Methylocystis iwaonis sp. nov., a type II methane-oxidizing bacterium from surface soil of a rice paddy field in Japan, and emended description of the genus Methylocystis (ex Whittenbury et al. 1970) Bowman et al. 1993.</title>
        <authorList>
            <person name="Kaise H."/>
            <person name="Sawadogo J.B."/>
            <person name="Alam M.S."/>
            <person name="Ueno C."/>
            <person name="Dianou D."/>
            <person name="Shinjo R."/>
            <person name="Asakawa S."/>
        </authorList>
    </citation>
    <scope>NUCLEOTIDE SEQUENCE</scope>
    <source>
        <strain evidence="16">LMG27198</strain>
    </source>
</reference>
<dbReference type="InterPro" id="IPR005720">
    <property type="entry name" value="Dihydroorotate_DH_cat"/>
</dbReference>
<dbReference type="EC" id="1.3.5.2" evidence="6 14"/>
<dbReference type="InterPro" id="IPR005719">
    <property type="entry name" value="Dihydroorotate_DH_2"/>
</dbReference>
<evidence type="ECO:0000256" key="6">
    <source>
        <dbReference type="ARBA" id="ARBA00012791"/>
    </source>
</evidence>
<organism evidence="16 17">
    <name type="scientific">Methylocystis echinoides</name>
    <dbReference type="NCBI Taxonomy" id="29468"/>
    <lineage>
        <taxon>Bacteria</taxon>
        <taxon>Pseudomonadati</taxon>
        <taxon>Pseudomonadota</taxon>
        <taxon>Alphaproteobacteria</taxon>
        <taxon>Hyphomicrobiales</taxon>
        <taxon>Methylocystaceae</taxon>
        <taxon>Methylocystis</taxon>
    </lineage>
</organism>
<comment type="similarity">
    <text evidence="5">Belongs to the dihydroorotate dehydrogenase family. Type 2 subfamily.</text>
</comment>
<evidence type="ECO:0000256" key="7">
    <source>
        <dbReference type="ARBA" id="ARBA00018366"/>
    </source>
</evidence>
<keyword evidence="10" id="KW-0665">Pyrimidine biosynthesis</keyword>
<evidence type="ECO:0000256" key="5">
    <source>
        <dbReference type="ARBA" id="ARBA00005359"/>
    </source>
</evidence>
<dbReference type="GO" id="GO:0016020">
    <property type="term" value="C:membrane"/>
    <property type="evidence" value="ECO:0007669"/>
    <property type="project" value="UniProtKB-SubCell"/>
</dbReference>
<keyword evidence="12" id="KW-0472">Membrane</keyword>
<evidence type="ECO:0000256" key="14">
    <source>
        <dbReference type="NCBIfam" id="TIGR01036"/>
    </source>
</evidence>
<keyword evidence="11" id="KW-0560">Oxidoreductase</keyword>
<evidence type="ECO:0000256" key="4">
    <source>
        <dbReference type="ARBA" id="ARBA00005161"/>
    </source>
</evidence>
<comment type="cofactor">
    <cofactor evidence="1">
        <name>FMN</name>
        <dbReference type="ChEBI" id="CHEBI:58210"/>
    </cofactor>
</comment>
<dbReference type="GO" id="GO:0009220">
    <property type="term" value="P:pyrimidine ribonucleotide biosynthetic process"/>
    <property type="evidence" value="ECO:0007669"/>
    <property type="project" value="UniProtKB-UniRule"/>
</dbReference>
<evidence type="ECO:0000256" key="1">
    <source>
        <dbReference type="ARBA" id="ARBA00001917"/>
    </source>
</evidence>
<comment type="function">
    <text evidence="2">Catalyzes the conversion of dihydroorotate to orotate with quinone as electron acceptor.</text>
</comment>
<keyword evidence="17" id="KW-1185">Reference proteome</keyword>
<evidence type="ECO:0000256" key="10">
    <source>
        <dbReference type="ARBA" id="ARBA00022975"/>
    </source>
</evidence>
<dbReference type="PROSITE" id="PS00911">
    <property type="entry name" value="DHODEHASE_1"/>
    <property type="match status" value="1"/>
</dbReference>
<dbReference type="InterPro" id="IPR001295">
    <property type="entry name" value="Dihydroorotate_DH_CS"/>
</dbReference>
<name>A0A9W6GSX7_9HYPH</name>
<dbReference type="AlphaFoldDB" id="A0A9W6GSX7"/>
<evidence type="ECO:0000256" key="11">
    <source>
        <dbReference type="ARBA" id="ARBA00023002"/>
    </source>
</evidence>
<evidence type="ECO:0000313" key="16">
    <source>
        <dbReference type="EMBL" id="GLI92281.1"/>
    </source>
</evidence>